<feature type="transmembrane region" description="Helical" evidence="13">
    <location>
        <begin position="162"/>
        <end position="183"/>
    </location>
</feature>
<feature type="domain" description="Response regulatory" evidence="15">
    <location>
        <begin position="612"/>
        <end position="728"/>
    </location>
</feature>
<dbReference type="PANTHER" id="PTHR45339">
    <property type="entry name" value="HYBRID SIGNAL TRANSDUCTION HISTIDINE KINASE J"/>
    <property type="match status" value="1"/>
</dbReference>
<dbReference type="Gene3D" id="1.10.287.130">
    <property type="match status" value="1"/>
</dbReference>
<dbReference type="PROSITE" id="PS50110">
    <property type="entry name" value="RESPONSE_REGULATORY"/>
    <property type="match status" value="1"/>
</dbReference>
<dbReference type="CDD" id="cd06225">
    <property type="entry name" value="HAMP"/>
    <property type="match status" value="1"/>
</dbReference>
<evidence type="ECO:0000256" key="5">
    <source>
        <dbReference type="ARBA" id="ARBA00022679"/>
    </source>
</evidence>
<dbReference type="SMART" id="SM00448">
    <property type="entry name" value="REC"/>
    <property type="match status" value="1"/>
</dbReference>
<proteinExistence type="predicted"/>
<evidence type="ECO:0000259" key="15">
    <source>
        <dbReference type="PROSITE" id="PS50110"/>
    </source>
</evidence>
<dbReference type="InterPro" id="IPR003660">
    <property type="entry name" value="HAMP_dom"/>
</dbReference>
<keyword evidence="7" id="KW-0418">Kinase</keyword>
<evidence type="ECO:0000256" key="13">
    <source>
        <dbReference type="SAM" id="Phobius"/>
    </source>
</evidence>
<dbReference type="InterPro" id="IPR011006">
    <property type="entry name" value="CheY-like_superfamily"/>
</dbReference>
<keyword evidence="4 12" id="KW-0597">Phosphoprotein</keyword>
<dbReference type="STRING" id="1499966.U14_00981"/>
<feature type="transmembrane region" description="Helical" evidence="13">
    <location>
        <begin position="14"/>
        <end position="35"/>
    </location>
</feature>
<evidence type="ECO:0000259" key="16">
    <source>
        <dbReference type="PROSITE" id="PS50885"/>
    </source>
</evidence>
<dbReference type="Gene3D" id="3.30.565.10">
    <property type="entry name" value="Histidine kinase-like ATPase, C-terminal domain"/>
    <property type="match status" value="1"/>
</dbReference>
<dbReference type="GO" id="GO:0000155">
    <property type="term" value="F:phosphorelay sensor kinase activity"/>
    <property type="evidence" value="ECO:0007669"/>
    <property type="project" value="InterPro"/>
</dbReference>
<dbReference type="Pfam" id="PF00672">
    <property type="entry name" value="HAMP"/>
    <property type="match status" value="1"/>
</dbReference>
<evidence type="ECO:0000256" key="2">
    <source>
        <dbReference type="ARBA" id="ARBA00004370"/>
    </source>
</evidence>
<keyword evidence="18" id="KW-1185">Reference proteome</keyword>
<dbReference type="SMART" id="SM00387">
    <property type="entry name" value="HATPase_c"/>
    <property type="match status" value="1"/>
</dbReference>
<dbReference type="SMART" id="SM00388">
    <property type="entry name" value="HisKA"/>
    <property type="match status" value="1"/>
</dbReference>
<dbReference type="InterPro" id="IPR003661">
    <property type="entry name" value="HisK_dim/P_dom"/>
</dbReference>
<dbReference type="Pfam" id="PF18947">
    <property type="entry name" value="HAMP_2"/>
    <property type="match status" value="1"/>
</dbReference>
<feature type="domain" description="HAMP" evidence="16">
    <location>
        <begin position="276"/>
        <end position="328"/>
    </location>
</feature>
<keyword evidence="9" id="KW-0902">Two-component regulatory system</keyword>
<evidence type="ECO:0000256" key="8">
    <source>
        <dbReference type="ARBA" id="ARBA00022840"/>
    </source>
</evidence>
<evidence type="ECO:0000256" key="4">
    <source>
        <dbReference type="ARBA" id="ARBA00022553"/>
    </source>
</evidence>
<dbReference type="SUPFAM" id="SSF158472">
    <property type="entry name" value="HAMP domain-like"/>
    <property type="match status" value="1"/>
</dbReference>
<evidence type="ECO:0000256" key="1">
    <source>
        <dbReference type="ARBA" id="ARBA00000085"/>
    </source>
</evidence>
<dbReference type="PANTHER" id="PTHR45339:SF1">
    <property type="entry name" value="HYBRID SIGNAL TRANSDUCTION HISTIDINE KINASE J"/>
    <property type="match status" value="1"/>
</dbReference>
<evidence type="ECO:0000313" key="17">
    <source>
        <dbReference type="EMBL" id="GAK49757.1"/>
    </source>
</evidence>
<keyword evidence="8" id="KW-0067">ATP-binding</keyword>
<dbReference type="PRINTS" id="PR00344">
    <property type="entry name" value="BCTRLSENSOR"/>
</dbReference>
<accession>A0A0S6VR32</accession>
<dbReference type="SUPFAM" id="SSF47384">
    <property type="entry name" value="Homodimeric domain of signal transducing histidine kinase"/>
    <property type="match status" value="1"/>
</dbReference>
<dbReference type="AlphaFoldDB" id="A0A0S6VR32"/>
<keyword evidence="13" id="KW-1133">Transmembrane helix</keyword>
<reference evidence="17" key="1">
    <citation type="journal article" date="2015" name="PeerJ">
        <title>First genomic representation of candidate bacterial phylum KSB3 points to enhanced environmental sensing as a trigger of wastewater bulking.</title>
        <authorList>
            <person name="Sekiguchi Y."/>
            <person name="Ohashi A."/>
            <person name="Parks D.H."/>
            <person name="Yamauchi T."/>
            <person name="Tyson G.W."/>
            <person name="Hugenholtz P."/>
        </authorList>
    </citation>
    <scope>NUCLEOTIDE SEQUENCE [LARGE SCALE GENOMIC DNA]</scope>
</reference>
<evidence type="ECO:0000256" key="9">
    <source>
        <dbReference type="ARBA" id="ARBA00023012"/>
    </source>
</evidence>
<gene>
    <name evidence="17" type="ORF">U14_00981</name>
</gene>
<dbReference type="EMBL" id="DF820455">
    <property type="protein sequence ID" value="GAK49757.1"/>
    <property type="molecule type" value="Genomic_DNA"/>
</dbReference>
<dbReference type="GO" id="GO:0005524">
    <property type="term" value="F:ATP binding"/>
    <property type="evidence" value="ECO:0007669"/>
    <property type="project" value="UniProtKB-KW"/>
</dbReference>
<keyword evidence="6" id="KW-0547">Nucleotide-binding</keyword>
<dbReference type="EC" id="2.7.13.3" evidence="3"/>
<protein>
    <recommendedName>
        <fullName evidence="11">Sensory/regulatory protein RpfC</fullName>
        <ecNumber evidence="3">2.7.13.3</ecNumber>
    </recommendedName>
</protein>
<dbReference type="SMART" id="SM00304">
    <property type="entry name" value="HAMP"/>
    <property type="match status" value="2"/>
</dbReference>
<dbReference type="CDD" id="cd00082">
    <property type="entry name" value="HisKA"/>
    <property type="match status" value="1"/>
</dbReference>
<dbReference type="InterPro" id="IPR036097">
    <property type="entry name" value="HisK_dim/P_sf"/>
</dbReference>
<dbReference type="GO" id="GO:0016020">
    <property type="term" value="C:membrane"/>
    <property type="evidence" value="ECO:0007669"/>
    <property type="project" value="UniProtKB-SubCell"/>
</dbReference>
<dbReference type="Gene3D" id="1.20.120.1530">
    <property type="match status" value="1"/>
</dbReference>
<dbReference type="FunFam" id="1.10.287.130:FF:000002">
    <property type="entry name" value="Two-component osmosensing histidine kinase"/>
    <property type="match status" value="1"/>
</dbReference>
<comment type="catalytic activity">
    <reaction evidence="1">
        <text>ATP + protein L-histidine = ADP + protein N-phospho-L-histidine.</text>
        <dbReference type="EC" id="2.7.13.3"/>
    </reaction>
</comment>
<comment type="subcellular location">
    <subcellularLocation>
        <location evidence="2">Membrane</location>
    </subcellularLocation>
</comment>
<dbReference type="InterPro" id="IPR004358">
    <property type="entry name" value="Sig_transdc_His_kin-like_C"/>
</dbReference>
<comment type="subunit">
    <text evidence="10">At low DSF concentrations, interacts with RpfF.</text>
</comment>
<keyword evidence="5" id="KW-0808">Transferase</keyword>
<evidence type="ECO:0000256" key="3">
    <source>
        <dbReference type="ARBA" id="ARBA00012438"/>
    </source>
</evidence>
<dbReference type="SUPFAM" id="SSF55874">
    <property type="entry name" value="ATPase domain of HSP90 chaperone/DNA topoisomerase II/histidine kinase"/>
    <property type="match status" value="1"/>
</dbReference>
<dbReference type="HOGENOM" id="CLU_000445_104_15_0"/>
<keyword evidence="13" id="KW-0472">Membrane</keyword>
<evidence type="ECO:0000256" key="10">
    <source>
        <dbReference type="ARBA" id="ARBA00064003"/>
    </source>
</evidence>
<evidence type="ECO:0000259" key="14">
    <source>
        <dbReference type="PROSITE" id="PS50109"/>
    </source>
</evidence>
<dbReference type="InterPro" id="IPR036890">
    <property type="entry name" value="HATPase_C_sf"/>
</dbReference>
<dbReference type="Gene3D" id="3.40.50.2300">
    <property type="match status" value="1"/>
</dbReference>
<organism evidence="17">
    <name type="scientific">Candidatus Moduliflexus flocculans</name>
    <dbReference type="NCBI Taxonomy" id="1499966"/>
    <lineage>
        <taxon>Bacteria</taxon>
        <taxon>Candidatus Moduliflexota</taxon>
        <taxon>Candidatus Moduliflexia</taxon>
        <taxon>Candidatus Moduliflexales</taxon>
        <taxon>Candidatus Moduliflexaceae</taxon>
    </lineage>
</organism>
<dbReference type="Pfam" id="PF00512">
    <property type="entry name" value="HisKA"/>
    <property type="match status" value="1"/>
</dbReference>
<evidence type="ECO:0000256" key="7">
    <source>
        <dbReference type="ARBA" id="ARBA00022777"/>
    </source>
</evidence>
<sequence>MFSAFYANSIRKKIGFNLVLIITCILTLFGVYRYFVIRSESLKEIHDLATMTINRLAEHLVIPMWDIDADLVEKTILAYMMDKRIYAIVVKDEDEIFFQGRKRDENWQIVDAEHEISGDFLMLSKDIISAGDEFGRVNQEKLGRVEVYITPKFVAAELSEEIVKTVVTILILDIAAFILAWFVTRDITRPVAKIVKIADAVANGDFSKDIDLHQPDEIGHLADAFRNMKAMIGRVLAEMDELIQEIRAGKFDARGDATGFAGDWRELVMGINTVIDAFVTPINMAAASLDLISKGDIPDQITEEYRGDFNQLKYNLNQLITAIHTATELAKAKKQAEAENLAKNEFLSNMSHELRTPLNGILGYTQILLQNQELSPSQRDALNIIYQSGNHLLTLINDILDLSKVEAGKLELLLSAFDFQTFLDGIVGLIWLKAERKHILFEYEALTPLPTGVLADEKRLRQILINLLDNAVKFTHQGQVTLRVQAELQPSERSSPASPSCWGEDAKGNQFYAVRFEVADTGIGIPADQLESIFLPFEQFGDARSRREGSGLGLAVTKRLVELMGSAIHVESVVGQGSRFWFEVKLPAQTFIPHDEQWSARKIVGYRGPQLTVLVVEDDETNRSMLLNVLKPLGFHVIVAENGQEEVTQARASRPDAIVTDLVLPGISGVEAVQQIRLLPELQHVIIIGTSASVFEKDQQRMIVAGCDAFIAKPINIRHLLDVLANQLNIEWIYDEKDTVSSAEQRVANAPIFPPPPEELETLYDLALGGDMDDILEYAARLEQYEPSLMPFARKLREFAQNFQDEDMLLFVTQYRTSPSGQTNTISEKPHRFSG</sequence>
<dbReference type="Pfam" id="PF00072">
    <property type="entry name" value="Response_reg"/>
    <property type="match status" value="1"/>
</dbReference>
<dbReference type="Pfam" id="PF02518">
    <property type="entry name" value="HATPase_c"/>
    <property type="match status" value="1"/>
</dbReference>
<dbReference type="Proteomes" id="UP000030700">
    <property type="component" value="Unassembled WGS sequence"/>
</dbReference>
<keyword evidence="13" id="KW-0812">Transmembrane</keyword>
<evidence type="ECO:0000313" key="18">
    <source>
        <dbReference type="Proteomes" id="UP000030700"/>
    </source>
</evidence>
<name>A0A0S6VR32_9BACT</name>
<feature type="domain" description="Histidine kinase" evidence="14">
    <location>
        <begin position="349"/>
        <end position="588"/>
    </location>
</feature>
<dbReference type="SUPFAM" id="SSF52172">
    <property type="entry name" value="CheY-like"/>
    <property type="match status" value="1"/>
</dbReference>
<feature type="modified residue" description="4-aspartylphosphate" evidence="12">
    <location>
        <position position="661"/>
    </location>
</feature>
<dbReference type="FunFam" id="3.30.565.10:FF:000010">
    <property type="entry name" value="Sensor histidine kinase RcsC"/>
    <property type="match status" value="1"/>
</dbReference>
<dbReference type="InterPro" id="IPR001789">
    <property type="entry name" value="Sig_transdc_resp-reg_receiver"/>
</dbReference>
<evidence type="ECO:0000256" key="6">
    <source>
        <dbReference type="ARBA" id="ARBA00022741"/>
    </source>
</evidence>
<dbReference type="PROSITE" id="PS50109">
    <property type="entry name" value="HIS_KIN"/>
    <property type="match status" value="1"/>
</dbReference>
<evidence type="ECO:0000256" key="12">
    <source>
        <dbReference type="PROSITE-ProRule" id="PRU00169"/>
    </source>
</evidence>
<dbReference type="PROSITE" id="PS50885">
    <property type="entry name" value="HAMP"/>
    <property type="match status" value="2"/>
</dbReference>
<dbReference type="InterPro" id="IPR003594">
    <property type="entry name" value="HATPase_dom"/>
</dbReference>
<feature type="domain" description="HAMP" evidence="16">
    <location>
        <begin position="185"/>
        <end position="237"/>
    </location>
</feature>
<dbReference type="CDD" id="cd16922">
    <property type="entry name" value="HATPase_EvgS-ArcB-TorS-like"/>
    <property type="match status" value="1"/>
</dbReference>
<evidence type="ECO:0000256" key="11">
    <source>
        <dbReference type="ARBA" id="ARBA00068150"/>
    </source>
</evidence>
<dbReference type="InterPro" id="IPR005467">
    <property type="entry name" value="His_kinase_dom"/>
</dbReference>